<evidence type="ECO:0000313" key="6">
    <source>
        <dbReference type="Proteomes" id="UP000594263"/>
    </source>
</evidence>
<accession>A0A7N0V8G1</accession>
<dbReference type="PANTHER" id="PTHR11875">
    <property type="entry name" value="TESTIS-SPECIFIC Y-ENCODED PROTEIN"/>
    <property type="match status" value="1"/>
</dbReference>
<evidence type="ECO:0000313" key="5">
    <source>
        <dbReference type="EnsemblPlants" id="Kaladp0102s0145.1.v1.1"/>
    </source>
</evidence>
<evidence type="ECO:0000256" key="1">
    <source>
        <dbReference type="ARBA" id="ARBA00009947"/>
    </source>
</evidence>
<dbReference type="Gene3D" id="3.30.1120.90">
    <property type="entry name" value="Nucleosome assembly protein"/>
    <property type="match status" value="1"/>
</dbReference>
<dbReference type="Proteomes" id="UP000594263">
    <property type="component" value="Unplaced"/>
</dbReference>
<dbReference type="InterPro" id="IPR002164">
    <property type="entry name" value="NAP_family"/>
</dbReference>
<comment type="similarity">
    <text evidence="1 3">Belongs to the nucleosome assembly protein (NAP) family.</text>
</comment>
<dbReference type="GO" id="GO:0006334">
    <property type="term" value="P:nucleosome assembly"/>
    <property type="evidence" value="ECO:0007669"/>
    <property type="project" value="InterPro"/>
</dbReference>
<keyword evidence="6" id="KW-1185">Reference proteome</keyword>
<feature type="compositionally biased region" description="Acidic residues" evidence="4">
    <location>
        <begin position="213"/>
        <end position="224"/>
    </location>
</feature>
<dbReference type="AlphaFoldDB" id="A0A7N0V8G1"/>
<feature type="compositionally biased region" description="Acidic residues" evidence="4">
    <location>
        <begin position="244"/>
        <end position="259"/>
    </location>
</feature>
<evidence type="ECO:0000256" key="2">
    <source>
        <dbReference type="ARBA" id="ARBA00023186"/>
    </source>
</evidence>
<dbReference type="Pfam" id="PF00956">
    <property type="entry name" value="NAP"/>
    <property type="match status" value="2"/>
</dbReference>
<evidence type="ECO:0000256" key="3">
    <source>
        <dbReference type="RuleBase" id="RU003876"/>
    </source>
</evidence>
<reference evidence="5" key="1">
    <citation type="submission" date="2021-01" db="UniProtKB">
        <authorList>
            <consortium name="EnsemblPlants"/>
        </authorList>
    </citation>
    <scope>IDENTIFICATION</scope>
</reference>
<dbReference type="Gramene" id="Kaladp0102s0145.1.v1.1">
    <property type="protein sequence ID" value="Kaladp0102s0145.1.v1.1"/>
    <property type="gene ID" value="Kaladp0102s0145.v1.1"/>
</dbReference>
<dbReference type="InterPro" id="IPR037231">
    <property type="entry name" value="NAP-like_sf"/>
</dbReference>
<feature type="region of interest" description="Disordered" evidence="4">
    <location>
        <begin position="207"/>
        <end position="259"/>
    </location>
</feature>
<dbReference type="SUPFAM" id="SSF143113">
    <property type="entry name" value="NAP-like"/>
    <property type="match status" value="1"/>
</dbReference>
<dbReference type="GO" id="GO:0042393">
    <property type="term" value="F:histone binding"/>
    <property type="evidence" value="ECO:0007669"/>
    <property type="project" value="UniProtKB-ARBA"/>
</dbReference>
<keyword evidence="2" id="KW-0143">Chaperone</keyword>
<proteinExistence type="inferred from homology"/>
<evidence type="ECO:0000256" key="4">
    <source>
        <dbReference type="SAM" id="MobiDB-lite"/>
    </source>
</evidence>
<evidence type="ECO:0008006" key="7">
    <source>
        <dbReference type="Google" id="ProtNLM"/>
    </source>
</evidence>
<name>A0A7N0V8G1_KALFE</name>
<dbReference type="EnsemblPlants" id="Kaladp0102s0145.1.v1.1">
    <property type="protein sequence ID" value="Kaladp0102s0145.1.v1.1"/>
    <property type="gene ID" value="Kaladp0102s0145.v1.1"/>
</dbReference>
<dbReference type="GO" id="GO:0005634">
    <property type="term" value="C:nucleus"/>
    <property type="evidence" value="ECO:0007669"/>
    <property type="project" value="InterPro"/>
</dbReference>
<dbReference type="GO" id="GO:0000724">
    <property type="term" value="P:double-strand break repair via homologous recombination"/>
    <property type="evidence" value="ECO:0007669"/>
    <property type="project" value="UniProtKB-ARBA"/>
</dbReference>
<organism evidence="5 6">
    <name type="scientific">Kalanchoe fedtschenkoi</name>
    <name type="common">Lavender scallops</name>
    <name type="synonym">South American air plant</name>
    <dbReference type="NCBI Taxonomy" id="63787"/>
    <lineage>
        <taxon>Eukaryota</taxon>
        <taxon>Viridiplantae</taxon>
        <taxon>Streptophyta</taxon>
        <taxon>Embryophyta</taxon>
        <taxon>Tracheophyta</taxon>
        <taxon>Spermatophyta</taxon>
        <taxon>Magnoliopsida</taxon>
        <taxon>eudicotyledons</taxon>
        <taxon>Gunneridae</taxon>
        <taxon>Pentapetalae</taxon>
        <taxon>Saxifragales</taxon>
        <taxon>Crassulaceae</taxon>
        <taxon>Kalanchoe</taxon>
    </lineage>
</organism>
<protein>
    <recommendedName>
        <fullName evidence="7">Nucleosome assembly protein</fullName>
    </recommendedName>
</protein>
<sequence length="259" mass="28846">MSSQGSNAQAAAGEAPNNQNVAAGTNGLMLILNQRKQIVNGEPVVLDRFRYAETRHEYGRGLRGFWAIAMKENELLQDFITDRDAEVLEFLKDVKCVRTEYPGGFRLDFIFRENPHFRNEVLCKNFFMADENETVLEAGGGSTIDWYEGRALGMHPTRFASFFNFFEQPAAPGRNRDQAREKASKDLQIGIAVKNEIIPHAVSWLTGEAVPPVEDEDEEMDGSGEDSGPGEIDDDLSDGASQMEMEDGSDEEADDEENP</sequence>